<comment type="caution">
    <text evidence="2">The sequence shown here is derived from an EMBL/GenBank/DDBJ whole genome shotgun (WGS) entry which is preliminary data.</text>
</comment>
<proteinExistence type="predicted"/>
<name>A0A9W8MYK6_9AGAR</name>
<feature type="compositionally biased region" description="Basic and acidic residues" evidence="1">
    <location>
        <begin position="1"/>
        <end position="28"/>
    </location>
</feature>
<dbReference type="Proteomes" id="UP001148786">
    <property type="component" value="Unassembled WGS sequence"/>
</dbReference>
<protein>
    <submittedName>
        <fullName evidence="2">Uncharacterized protein</fullName>
    </submittedName>
</protein>
<feature type="compositionally biased region" description="Polar residues" evidence="1">
    <location>
        <begin position="50"/>
        <end position="70"/>
    </location>
</feature>
<organism evidence="2 3">
    <name type="scientific">Agrocybe chaxingu</name>
    <dbReference type="NCBI Taxonomy" id="84603"/>
    <lineage>
        <taxon>Eukaryota</taxon>
        <taxon>Fungi</taxon>
        <taxon>Dikarya</taxon>
        <taxon>Basidiomycota</taxon>
        <taxon>Agaricomycotina</taxon>
        <taxon>Agaricomycetes</taxon>
        <taxon>Agaricomycetidae</taxon>
        <taxon>Agaricales</taxon>
        <taxon>Agaricineae</taxon>
        <taxon>Strophariaceae</taxon>
        <taxon>Agrocybe</taxon>
    </lineage>
</organism>
<reference evidence="2" key="1">
    <citation type="submission" date="2022-07" db="EMBL/GenBank/DDBJ databases">
        <title>Genome Sequence of Agrocybe chaxingu.</title>
        <authorList>
            <person name="Buettner E."/>
        </authorList>
    </citation>
    <scope>NUCLEOTIDE SEQUENCE</scope>
    <source>
        <strain evidence="2">MP-N11</strain>
    </source>
</reference>
<feature type="region of interest" description="Disordered" evidence="1">
    <location>
        <begin position="268"/>
        <end position="304"/>
    </location>
</feature>
<dbReference type="EMBL" id="JANKHO010000224">
    <property type="protein sequence ID" value="KAJ3512992.1"/>
    <property type="molecule type" value="Genomic_DNA"/>
</dbReference>
<feature type="compositionally biased region" description="Low complexity" evidence="1">
    <location>
        <begin position="271"/>
        <end position="304"/>
    </location>
</feature>
<gene>
    <name evidence="2" type="ORF">NLJ89_g3208</name>
</gene>
<feature type="region of interest" description="Disordered" evidence="1">
    <location>
        <begin position="1"/>
        <end position="122"/>
    </location>
</feature>
<keyword evidence="3" id="KW-1185">Reference proteome</keyword>
<evidence type="ECO:0000313" key="3">
    <source>
        <dbReference type="Proteomes" id="UP001148786"/>
    </source>
</evidence>
<evidence type="ECO:0000313" key="2">
    <source>
        <dbReference type="EMBL" id="KAJ3512992.1"/>
    </source>
</evidence>
<dbReference type="AlphaFoldDB" id="A0A9W8MYK6"/>
<evidence type="ECO:0000256" key="1">
    <source>
        <dbReference type="SAM" id="MobiDB-lite"/>
    </source>
</evidence>
<accession>A0A9W8MYK6</accession>
<dbReference type="OrthoDB" id="3152032at2759"/>
<sequence length="304" mass="33251">MQDSTKLDTKEEATLARPPTSRDDESKSSFESNALSFTPSLTDQMDRNITDTISGWDSDLSELTDSTQTESEVESDEAGSDKKDETTTTSGFKIRIPARPTGQAYSTGRRARAGANTGTPFPGGLLTDAQEISKDPVALVAGARLCSVRDCTYIIAPVSEYRWKMCTLCRLRRRERKRLEKVSKDVTGTEPEALDMNKLELDPARALRTLTTTVMSYSATSSYSFFPTAASSTPSFNLFIPSSAASSHETHEMYQEFGFILRPSSKQNQNRSVSASSTASSKASLSSSSSKSSRSSIRKWFGVN</sequence>
<feature type="compositionally biased region" description="Polar residues" evidence="1">
    <location>
        <begin position="29"/>
        <end position="43"/>
    </location>
</feature>